<sequence length="172" mass="19028">MLDSLVIIVLDVVAIVDAPVTLQGRSRRPTVGNKNVDCLARQKRRNMSERMNKAFTEPKRVEKCTLDVDEEGLVVKMMTHEVSQVLNRSESSGSSMGAQIMMQYFSGVAARPKRRWCGRESAFRANGETRSDPPPFKIYSDSGSAIAGGFGRRLLYLGSTIHRDGEISGEGF</sequence>
<evidence type="ECO:0000256" key="1">
    <source>
        <dbReference type="SAM" id="SignalP"/>
    </source>
</evidence>
<reference evidence="2" key="1">
    <citation type="submission" date="2019-12" db="EMBL/GenBank/DDBJ databases">
        <title>Genome sequencing and annotation of Brassica cretica.</title>
        <authorList>
            <person name="Studholme D.J."/>
            <person name="Sarris P.F."/>
        </authorList>
    </citation>
    <scope>NUCLEOTIDE SEQUENCE</scope>
    <source>
        <strain evidence="2">PFS-102/07</strain>
        <tissue evidence="2">Leaf</tissue>
    </source>
</reference>
<accession>A0A8S9JQR1</accession>
<keyword evidence="1" id="KW-0732">Signal</keyword>
<feature type="chain" id="PRO_5035847503" evidence="1">
    <location>
        <begin position="19"/>
        <end position="172"/>
    </location>
</feature>
<dbReference type="AlphaFoldDB" id="A0A8S9JQR1"/>
<feature type="signal peptide" evidence="1">
    <location>
        <begin position="1"/>
        <end position="18"/>
    </location>
</feature>
<comment type="caution">
    <text evidence="2">The sequence shown here is derived from an EMBL/GenBank/DDBJ whole genome shotgun (WGS) entry which is preliminary data.</text>
</comment>
<name>A0A8S9JQR1_BRACR</name>
<protein>
    <submittedName>
        <fullName evidence="2">Uncharacterized protein</fullName>
    </submittedName>
</protein>
<gene>
    <name evidence="2" type="ORF">F2Q70_00035402</name>
</gene>
<proteinExistence type="predicted"/>
<organism evidence="2">
    <name type="scientific">Brassica cretica</name>
    <name type="common">Mustard</name>
    <dbReference type="NCBI Taxonomy" id="69181"/>
    <lineage>
        <taxon>Eukaryota</taxon>
        <taxon>Viridiplantae</taxon>
        <taxon>Streptophyta</taxon>
        <taxon>Embryophyta</taxon>
        <taxon>Tracheophyta</taxon>
        <taxon>Spermatophyta</taxon>
        <taxon>Magnoliopsida</taxon>
        <taxon>eudicotyledons</taxon>
        <taxon>Gunneridae</taxon>
        <taxon>Pentapetalae</taxon>
        <taxon>rosids</taxon>
        <taxon>malvids</taxon>
        <taxon>Brassicales</taxon>
        <taxon>Brassicaceae</taxon>
        <taxon>Brassiceae</taxon>
        <taxon>Brassica</taxon>
    </lineage>
</organism>
<dbReference type="EMBL" id="QGKY02000246">
    <property type="protein sequence ID" value="KAF2583633.1"/>
    <property type="molecule type" value="Genomic_DNA"/>
</dbReference>
<evidence type="ECO:0000313" key="2">
    <source>
        <dbReference type="EMBL" id="KAF2583633.1"/>
    </source>
</evidence>